<dbReference type="Proteomes" id="UP001234202">
    <property type="component" value="Unassembled WGS sequence"/>
</dbReference>
<evidence type="ECO:0000313" key="1">
    <source>
        <dbReference type="EMBL" id="KAJ9121923.1"/>
    </source>
</evidence>
<accession>A0ACC2XE78</accession>
<protein>
    <submittedName>
        <fullName evidence="1">Uncharacterized protein</fullName>
    </submittedName>
</protein>
<name>A0ACC2XE78_9TREE</name>
<evidence type="ECO:0000313" key="2">
    <source>
        <dbReference type="Proteomes" id="UP001234202"/>
    </source>
</evidence>
<proteinExistence type="predicted"/>
<dbReference type="EMBL" id="JASBWV010000016">
    <property type="protein sequence ID" value="KAJ9121923.1"/>
    <property type="molecule type" value="Genomic_DNA"/>
</dbReference>
<organism evidence="1 2">
    <name type="scientific">Naganishia onofrii</name>
    <dbReference type="NCBI Taxonomy" id="1851511"/>
    <lineage>
        <taxon>Eukaryota</taxon>
        <taxon>Fungi</taxon>
        <taxon>Dikarya</taxon>
        <taxon>Basidiomycota</taxon>
        <taxon>Agaricomycotina</taxon>
        <taxon>Tremellomycetes</taxon>
        <taxon>Filobasidiales</taxon>
        <taxon>Filobasidiaceae</taxon>
        <taxon>Naganishia</taxon>
    </lineage>
</organism>
<sequence>MPEDDGSSAVRASGSAGSITQTTITGKEVAHREGYRTLDSPPTEYAPQLASEFYNHATTDRQSHGQPRLPVESGRAADTSYSSPPTSPETPTKLQLNEYRREHRFNSLGGAFRPLTSSESGEKMGHSRKSSWRSSWFDGDDLVMRPRVRALGRFMKSLGALVPQAGKNAVHRLTSRLPLRSENSAIVEKKHLARQTAALPVYTRWRYKRNYKWLFLMVAFTLFFCHAIMPHIDWSLPAMPGLPTLHHDTDFHFTQRRLAGTPRETMAEKPHGSYKQRLQQRMQKKLNLTPVDKSAFRHEIRDGLLAVNMSLPASLHPIKQLIRDAKDNWQAKTARQSKTLKQAVAEYKRRNRGMLPPKGFDKWWRFVVENDVPLVDEYDFIMRDVYLFHAFAPSEMHRRINAAMELPDTFSLSIKNGNIRTRTNYADQPIHGGFERIAGQVDLLKEFGVAKWIPDCRAVYSLHDTPQSFIGFDHRADLEMHAVDREYYDPHGEELDTSEHGWAVACSYASNARNPARHDPEAKSFGKSFVSDVSAQFDLCNHPYNIPLHGVTAGKVPYVDGYVKPIFSLSKTSLHADILAVPVEQWIDDLPVVPWDKRTSNKLLWRGSNTGTQYKNNGSWQKSQRIRAINLTRPDAHGSIDVLPPAFYPEKKRPLREATSHLSLQDVNQRMFDVSFAGHPIRKYLSAGAASLVLRLTCTLPPLTRMRH</sequence>
<comment type="caution">
    <text evidence="1">The sequence shown here is derived from an EMBL/GenBank/DDBJ whole genome shotgun (WGS) entry which is preliminary data.</text>
</comment>
<keyword evidence="2" id="KW-1185">Reference proteome</keyword>
<reference evidence="1" key="1">
    <citation type="submission" date="2023-04" db="EMBL/GenBank/DDBJ databases">
        <title>Draft Genome sequencing of Naganishia species isolated from polar environments using Oxford Nanopore Technology.</title>
        <authorList>
            <person name="Leo P."/>
            <person name="Venkateswaran K."/>
        </authorList>
    </citation>
    <scope>NUCLEOTIDE SEQUENCE</scope>
    <source>
        <strain evidence="1">DBVPG 5303</strain>
    </source>
</reference>
<gene>
    <name evidence="1" type="ORF">QFC24_004505</name>
</gene>